<dbReference type="SUPFAM" id="SSF56281">
    <property type="entry name" value="Metallo-hydrolase/oxidoreductase"/>
    <property type="match status" value="1"/>
</dbReference>
<dbReference type="AlphaFoldDB" id="A0A7C3VIR5"/>
<feature type="domain" description="Metallo-beta-lactamase" evidence="1">
    <location>
        <begin position="23"/>
        <end position="185"/>
    </location>
</feature>
<dbReference type="EMBL" id="DSPX01000188">
    <property type="protein sequence ID" value="HGG02494.1"/>
    <property type="molecule type" value="Genomic_DNA"/>
</dbReference>
<dbReference type="InterPro" id="IPR036866">
    <property type="entry name" value="RibonucZ/Hydroxyglut_hydro"/>
</dbReference>
<dbReference type="PANTHER" id="PTHR42773:SF3">
    <property type="entry name" value="SLR0630 PROTEIN"/>
    <property type="match status" value="1"/>
</dbReference>
<accession>A0A7C3VIR5</accession>
<dbReference type="InterPro" id="IPR001279">
    <property type="entry name" value="Metallo-B-lactamas"/>
</dbReference>
<name>A0A7C3VIR5_9CYAN</name>
<organism evidence="2">
    <name type="scientific">Planktothricoides sp. SpSt-374</name>
    <dbReference type="NCBI Taxonomy" id="2282167"/>
    <lineage>
        <taxon>Bacteria</taxon>
        <taxon>Bacillati</taxon>
        <taxon>Cyanobacteriota</taxon>
        <taxon>Cyanophyceae</taxon>
        <taxon>Oscillatoriophycideae</taxon>
        <taxon>Oscillatoriales</taxon>
        <taxon>Oscillatoriaceae</taxon>
        <taxon>Planktothricoides</taxon>
    </lineage>
</organism>
<evidence type="ECO:0000259" key="1">
    <source>
        <dbReference type="SMART" id="SM00849"/>
    </source>
</evidence>
<protein>
    <submittedName>
        <fullName evidence="2">MBL fold metallo-hydrolase</fullName>
    </submittedName>
</protein>
<evidence type="ECO:0000313" key="2">
    <source>
        <dbReference type="EMBL" id="HGG02494.1"/>
    </source>
</evidence>
<gene>
    <name evidence="2" type="ORF">ENR15_18070</name>
</gene>
<reference evidence="2" key="1">
    <citation type="journal article" date="2020" name="mSystems">
        <title>Genome- and Community-Level Interaction Insights into Carbon Utilization and Element Cycling Functions of Hydrothermarchaeota in Hydrothermal Sediment.</title>
        <authorList>
            <person name="Zhou Z."/>
            <person name="Liu Y."/>
            <person name="Xu W."/>
            <person name="Pan J."/>
            <person name="Luo Z.H."/>
            <person name="Li M."/>
        </authorList>
    </citation>
    <scope>NUCLEOTIDE SEQUENCE [LARGE SCALE GENOMIC DNA]</scope>
    <source>
        <strain evidence="2">SpSt-374</strain>
    </source>
</reference>
<dbReference type="GO" id="GO:0016787">
    <property type="term" value="F:hydrolase activity"/>
    <property type="evidence" value="ECO:0007669"/>
    <property type="project" value="UniProtKB-KW"/>
</dbReference>
<dbReference type="SMART" id="SM00849">
    <property type="entry name" value="Lactamase_B"/>
    <property type="match status" value="1"/>
</dbReference>
<keyword evidence="2" id="KW-0378">Hydrolase</keyword>
<proteinExistence type="predicted"/>
<dbReference type="PANTHER" id="PTHR42773">
    <property type="entry name" value="METALLO-BETA-LACTAMASE-RELATED"/>
    <property type="match status" value="1"/>
</dbReference>
<comment type="caution">
    <text evidence="2">The sequence shown here is derived from an EMBL/GenBank/DDBJ whole genome shotgun (WGS) entry which is preliminary data.</text>
</comment>
<sequence>MSKQPRAVLDGIFAFPPNRETLGGTAYLIVENKALILIDCPPWDETVQEFLRNQGGVKSLFITHRGAIGHVREIQTATNCEIIIQEQIAYLLPKMTVTTFASEYIVSPTATAIWTPGHCPGSSCLYYSGLGGVLFTGRHLLPNQEGKPVPLRTAKTFHWPRQIRSTRALLERFTPETLAFICPGANTGFLRGQRYIDRAYERLTQETAFLR</sequence>
<dbReference type="Gene3D" id="3.60.15.10">
    <property type="entry name" value="Ribonuclease Z/Hydroxyacylglutathione hydrolase-like"/>
    <property type="match status" value="1"/>
</dbReference>